<sequence length="365" mass="40444">MLDGKCIELLFYKITYLWDLLYEIMVKNSRIGILAGGNWILDFIKMIDVYPNENALANIISQNSGNGGAPFNVLKAIRKMDFSIPLEGVGVLGDDEFGDDILDQCERLGLETRQMKRLKGVETSFTDVMTVCSTGKRTFFHHRGANALLEEDDFDFEVSKAKFFHLGYLLLLDNLDRIHEDGLSGAAKVLRRAKEAGMITSADIVSEQSDRYTEVIPSSLPFIDFLFINELEAHNLTEIQLLDADNVFLISNGFKAAKKILDMGVLSWVVIHFPNGALALNKEGHQILQPCIKMPKKLVKGTVGAGDAFAAGVLAGMHEGWEMEASLQLGVNVAASSLMDNTASEAILPWMECLQLGNKFGYRKL</sequence>
<name>A0A512CGE3_9BACT</name>
<keyword evidence="2 4" id="KW-0418">Kinase</keyword>
<dbReference type="AlphaFoldDB" id="A0A512CGE3"/>
<evidence type="ECO:0000256" key="2">
    <source>
        <dbReference type="ARBA" id="ARBA00022777"/>
    </source>
</evidence>
<evidence type="ECO:0000313" key="5">
    <source>
        <dbReference type="Proteomes" id="UP000321301"/>
    </source>
</evidence>
<dbReference type="Gene3D" id="3.40.1190.20">
    <property type="match status" value="1"/>
</dbReference>
<evidence type="ECO:0000313" key="4">
    <source>
        <dbReference type="EMBL" id="GEO23120.1"/>
    </source>
</evidence>
<feature type="domain" description="Carbohydrate kinase PfkB" evidence="3">
    <location>
        <begin position="45"/>
        <end position="338"/>
    </location>
</feature>
<dbReference type="InterPro" id="IPR011611">
    <property type="entry name" value="PfkB_dom"/>
</dbReference>
<dbReference type="GO" id="GO:0016301">
    <property type="term" value="F:kinase activity"/>
    <property type="evidence" value="ECO:0007669"/>
    <property type="project" value="UniProtKB-KW"/>
</dbReference>
<dbReference type="EMBL" id="BJYV01000020">
    <property type="protein sequence ID" value="GEO23120.1"/>
    <property type="molecule type" value="Genomic_DNA"/>
</dbReference>
<accession>A0A512CGE3</accession>
<dbReference type="Proteomes" id="UP000321301">
    <property type="component" value="Unassembled WGS sequence"/>
</dbReference>
<comment type="caution">
    <text evidence="4">The sequence shown here is derived from an EMBL/GenBank/DDBJ whole genome shotgun (WGS) entry which is preliminary data.</text>
</comment>
<dbReference type="GO" id="GO:0005829">
    <property type="term" value="C:cytosol"/>
    <property type="evidence" value="ECO:0007669"/>
    <property type="project" value="TreeGrafter"/>
</dbReference>
<keyword evidence="5" id="KW-1185">Reference proteome</keyword>
<dbReference type="PANTHER" id="PTHR10584:SF166">
    <property type="entry name" value="RIBOKINASE"/>
    <property type="match status" value="1"/>
</dbReference>
<dbReference type="PANTHER" id="PTHR10584">
    <property type="entry name" value="SUGAR KINASE"/>
    <property type="match status" value="1"/>
</dbReference>
<dbReference type="Pfam" id="PF00294">
    <property type="entry name" value="PfkB"/>
    <property type="match status" value="1"/>
</dbReference>
<dbReference type="SUPFAM" id="SSF53613">
    <property type="entry name" value="Ribokinase-like"/>
    <property type="match status" value="1"/>
</dbReference>
<evidence type="ECO:0000256" key="1">
    <source>
        <dbReference type="ARBA" id="ARBA00022679"/>
    </source>
</evidence>
<dbReference type="InterPro" id="IPR029056">
    <property type="entry name" value="Ribokinase-like"/>
</dbReference>
<proteinExistence type="predicted"/>
<gene>
    <name evidence="4" type="ORF">CQA01_36540</name>
</gene>
<evidence type="ECO:0000259" key="3">
    <source>
        <dbReference type="Pfam" id="PF00294"/>
    </source>
</evidence>
<protein>
    <submittedName>
        <fullName evidence="4">Adenosine kinase</fullName>
    </submittedName>
</protein>
<reference evidence="4 5" key="1">
    <citation type="submission" date="2019-07" db="EMBL/GenBank/DDBJ databases">
        <title>Whole genome shotgun sequence of Cyclobacterium qasimii NBRC 106168.</title>
        <authorList>
            <person name="Hosoyama A."/>
            <person name="Uohara A."/>
            <person name="Ohji S."/>
            <person name="Ichikawa N."/>
        </authorList>
    </citation>
    <scope>NUCLEOTIDE SEQUENCE [LARGE SCALE GENOMIC DNA]</scope>
    <source>
        <strain evidence="4 5">NBRC 106168</strain>
    </source>
</reference>
<organism evidence="4 5">
    <name type="scientific">Cyclobacterium qasimii</name>
    <dbReference type="NCBI Taxonomy" id="1350429"/>
    <lineage>
        <taxon>Bacteria</taxon>
        <taxon>Pseudomonadati</taxon>
        <taxon>Bacteroidota</taxon>
        <taxon>Cytophagia</taxon>
        <taxon>Cytophagales</taxon>
        <taxon>Cyclobacteriaceae</taxon>
        <taxon>Cyclobacterium</taxon>
    </lineage>
</organism>
<keyword evidence="1" id="KW-0808">Transferase</keyword>